<dbReference type="Proteomes" id="UP000654075">
    <property type="component" value="Unassembled WGS sequence"/>
</dbReference>
<sequence length="114" mass="12519">VALACGCPTYAALPCSIPCKDLKVKMMTFTVNGAKTLNEQFSQGGLSGVKVQNTWMSDWKDRLMAVLMNPMVYFAMIATAVVSVTLMMVFGCWYRFLHGAKKEGSMALLDSEGY</sequence>
<evidence type="ECO:0000313" key="3">
    <source>
        <dbReference type="EMBL" id="CAE8646927.1"/>
    </source>
</evidence>
<keyword evidence="1" id="KW-0472">Membrane</keyword>
<evidence type="ECO:0000313" key="4">
    <source>
        <dbReference type="Proteomes" id="UP000654075"/>
    </source>
</evidence>
<name>A0A813EJY4_POLGL</name>
<organism evidence="2 4">
    <name type="scientific">Polarella glacialis</name>
    <name type="common">Dinoflagellate</name>
    <dbReference type="NCBI Taxonomy" id="89957"/>
    <lineage>
        <taxon>Eukaryota</taxon>
        <taxon>Sar</taxon>
        <taxon>Alveolata</taxon>
        <taxon>Dinophyceae</taxon>
        <taxon>Suessiales</taxon>
        <taxon>Suessiaceae</taxon>
        <taxon>Polarella</taxon>
    </lineage>
</organism>
<evidence type="ECO:0000256" key="1">
    <source>
        <dbReference type="SAM" id="Phobius"/>
    </source>
</evidence>
<proteinExistence type="predicted"/>
<keyword evidence="4" id="KW-1185">Reference proteome</keyword>
<dbReference type="EMBL" id="CAJNNV010013176">
    <property type="protein sequence ID" value="CAE8601439.1"/>
    <property type="molecule type" value="Genomic_DNA"/>
</dbReference>
<keyword evidence="1" id="KW-1133">Transmembrane helix</keyword>
<accession>A0A813EJY4</accession>
<feature type="non-terminal residue" evidence="2">
    <location>
        <position position="114"/>
    </location>
</feature>
<protein>
    <submittedName>
        <fullName evidence="2">Uncharacterized protein</fullName>
    </submittedName>
</protein>
<evidence type="ECO:0000313" key="2">
    <source>
        <dbReference type="EMBL" id="CAE8601439.1"/>
    </source>
</evidence>
<dbReference type="EMBL" id="CAJNNW010004939">
    <property type="protein sequence ID" value="CAE8646927.1"/>
    <property type="molecule type" value="Genomic_DNA"/>
</dbReference>
<comment type="caution">
    <text evidence="2">The sequence shown here is derived from an EMBL/GenBank/DDBJ whole genome shotgun (WGS) entry which is preliminary data.</text>
</comment>
<dbReference type="Proteomes" id="UP000626109">
    <property type="component" value="Unassembled WGS sequence"/>
</dbReference>
<gene>
    <name evidence="2" type="ORF">PGLA1383_LOCUS19731</name>
    <name evidence="3" type="ORF">PGLA2088_LOCUS5243</name>
</gene>
<reference evidence="2" key="1">
    <citation type="submission" date="2021-02" db="EMBL/GenBank/DDBJ databases">
        <authorList>
            <person name="Dougan E. K."/>
            <person name="Rhodes N."/>
            <person name="Thang M."/>
            <person name="Chan C."/>
        </authorList>
    </citation>
    <scope>NUCLEOTIDE SEQUENCE</scope>
</reference>
<feature type="transmembrane region" description="Helical" evidence="1">
    <location>
        <begin position="71"/>
        <end position="96"/>
    </location>
</feature>
<keyword evidence="1" id="KW-0812">Transmembrane</keyword>
<dbReference type="AlphaFoldDB" id="A0A813EJY4"/>